<reference evidence="3" key="1">
    <citation type="journal article" date="2019" name="Int. J. Syst. Evol. Microbiol.">
        <title>The Global Catalogue of Microorganisms (GCM) 10K type strain sequencing project: providing services to taxonomists for standard genome sequencing and annotation.</title>
        <authorList>
            <consortium name="The Broad Institute Genomics Platform"/>
            <consortium name="The Broad Institute Genome Sequencing Center for Infectious Disease"/>
            <person name="Wu L."/>
            <person name="Ma J."/>
        </authorList>
    </citation>
    <scope>NUCLEOTIDE SEQUENCE [LARGE SCALE GENOMIC DNA]</scope>
    <source>
        <strain evidence="3">JCM 18302</strain>
    </source>
</reference>
<evidence type="ECO:0000313" key="3">
    <source>
        <dbReference type="Proteomes" id="UP001500804"/>
    </source>
</evidence>
<evidence type="ECO:0000256" key="1">
    <source>
        <dbReference type="SAM" id="Phobius"/>
    </source>
</evidence>
<accession>A0ABP9N793</accession>
<keyword evidence="3" id="KW-1185">Reference proteome</keyword>
<keyword evidence="1" id="KW-0472">Membrane</keyword>
<keyword evidence="1" id="KW-1133">Transmembrane helix</keyword>
<keyword evidence="1" id="KW-0812">Transmembrane</keyword>
<comment type="caution">
    <text evidence="2">The sequence shown here is derived from an EMBL/GenBank/DDBJ whole genome shotgun (WGS) entry which is preliminary data.</text>
</comment>
<sequence>MTDRRTDPSLQDLPRGLLIGAGALLAVASVTGLAGFAMCGAAVIAAARRWYRRVDLPPHHIANLKWQQAKAAVGAGAGAWCDAEKNVYTPRSSVPAP</sequence>
<dbReference type="EMBL" id="BAABJO010000001">
    <property type="protein sequence ID" value="GAA5110137.1"/>
    <property type="molecule type" value="Genomic_DNA"/>
</dbReference>
<dbReference type="RefSeq" id="WP_345602514.1">
    <property type="nucleotide sequence ID" value="NZ_BAABJO010000001.1"/>
</dbReference>
<dbReference type="Proteomes" id="UP001500804">
    <property type="component" value="Unassembled WGS sequence"/>
</dbReference>
<name>A0ABP9N793_9PSEU</name>
<feature type="transmembrane region" description="Helical" evidence="1">
    <location>
        <begin position="20"/>
        <end position="47"/>
    </location>
</feature>
<protein>
    <submittedName>
        <fullName evidence="2">Uncharacterized protein</fullName>
    </submittedName>
</protein>
<gene>
    <name evidence="2" type="ORF">GCM10023320_01580</name>
</gene>
<proteinExistence type="predicted"/>
<organism evidence="2 3">
    <name type="scientific">Pseudonocardia adelaidensis</name>
    <dbReference type="NCBI Taxonomy" id="648754"/>
    <lineage>
        <taxon>Bacteria</taxon>
        <taxon>Bacillati</taxon>
        <taxon>Actinomycetota</taxon>
        <taxon>Actinomycetes</taxon>
        <taxon>Pseudonocardiales</taxon>
        <taxon>Pseudonocardiaceae</taxon>
        <taxon>Pseudonocardia</taxon>
    </lineage>
</organism>
<evidence type="ECO:0000313" key="2">
    <source>
        <dbReference type="EMBL" id="GAA5110137.1"/>
    </source>
</evidence>